<protein>
    <submittedName>
        <fullName evidence="3">SET domain-containing protein</fullName>
    </submittedName>
</protein>
<proteinExistence type="predicted"/>
<dbReference type="InterPro" id="IPR011990">
    <property type="entry name" value="TPR-like_helical_dom_sf"/>
</dbReference>
<dbReference type="EMBL" id="JAPCWZ010000009">
    <property type="protein sequence ID" value="KAK8852087.1"/>
    <property type="molecule type" value="Genomic_DNA"/>
</dbReference>
<dbReference type="Gene3D" id="1.25.40.10">
    <property type="entry name" value="Tetratricopeptide repeat domain"/>
    <property type="match status" value="1"/>
</dbReference>
<dbReference type="Pfam" id="PF00856">
    <property type="entry name" value="SET"/>
    <property type="match status" value="1"/>
</dbReference>
<feature type="compositionally biased region" description="Acidic residues" evidence="1">
    <location>
        <begin position="313"/>
        <end position="357"/>
    </location>
</feature>
<dbReference type="SMART" id="SM00317">
    <property type="entry name" value="SET"/>
    <property type="match status" value="1"/>
</dbReference>
<evidence type="ECO:0000256" key="1">
    <source>
        <dbReference type="SAM" id="MobiDB-lite"/>
    </source>
</evidence>
<evidence type="ECO:0000313" key="4">
    <source>
        <dbReference type="Proteomes" id="UP001390339"/>
    </source>
</evidence>
<reference evidence="3 4" key="1">
    <citation type="journal article" date="2024" name="IMA Fungus">
        <title>Apiospora arundinis, a panoply of carbohydrate-active enzymes and secondary metabolites.</title>
        <authorList>
            <person name="Sorensen T."/>
            <person name="Petersen C."/>
            <person name="Muurmann A.T."/>
            <person name="Christiansen J.V."/>
            <person name="Brundto M.L."/>
            <person name="Overgaard C.K."/>
            <person name="Boysen A.T."/>
            <person name="Wollenberg R.D."/>
            <person name="Larsen T.O."/>
            <person name="Sorensen J.L."/>
            <person name="Nielsen K.L."/>
            <person name="Sondergaard T.E."/>
        </authorList>
    </citation>
    <scope>NUCLEOTIDE SEQUENCE [LARGE SCALE GENOMIC DNA]</scope>
    <source>
        <strain evidence="3 4">AAU 773</strain>
    </source>
</reference>
<evidence type="ECO:0000313" key="3">
    <source>
        <dbReference type="EMBL" id="KAK8852087.1"/>
    </source>
</evidence>
<name>A0ABR2HTY6_9PEZI</name>
<dbReference type="InterPro" id="IPR053185">
    <property type="entry name" value="SET_domain_protein"/>
</dbReference>
<organism evidence="3 4">
    <name type="scientific">Apiospora arundinis</name>
    <dbReference type="NCBI Taxonomy" id="335852"/>
    <lineage>
        <taxon>Eukaryota</taxon>
        <taxon>Fungi</taxon>
        <taxon>Dikarya</taxon>
        <taxon>Ascomycota</taxon>
        <taxon>Pezizomycotina</taxon>
        <taxon>Sordariomycetes</taxon>
        <taxon>Xylariomycetidae</taxon>
        <taxon>Amphisphaeriales</taxon>
        <taxon>Apiosporaceae</taxon>
        <taxon>Apiospora</taxon>
    </lineage>
</organism>
<accession>A0ABR2HTY6</accession>
<dbReference type="PANTHER" id="PTHR47332:SF2">
    <property type="entry name" value="SET-6"/>
    <property type="match status" value="1"/>
</dbReference>
<dbReference type="InterPro" id="IPR001214">
    <property type="entry name" value="SET_dom"/>
</dbReference>
<gene>
    <name evidence="3" type="ORF">PGQ11_014566</name>
</gene>
<dbReference type="Proteomes" id="UP001390339">
    <property type="component" value="Unassembled WGS sequence"/>
</dbReference>
<dbReference type="CDD" id="cd20071">
    <property type="entry name" value="SET_SMYD"/>
    <property type="match status" value="1"/>
</dbReference>
<feature type="domain" description="SET" evidence="2">
    <location>
        <begin position="1"/>
        <end position="145"/>
    </location>
</feature>
<dbReference type="PANTHER" id="PTHR47332">
    <property type="entry name" value="SET DOMAIN-CONTAINING PROTEIN 5"/>
    <property type="match status" value="1"/>
</dbReference>
<feature type="region of interest" description="Disordered" evidence="1">
    <location>
        <begin position="312"/>
        <end position="357"/>
    </location>
</feature>
<evidence type="ECO:0000259" key="2">
    <source>
        <dbReference type="PROSITE" id="PS50280"/>
    </source>
</evidence>
<keyword evidence="4" id="KW-1185">Reference proteome</keyword>
<dbReference type="SUPFAM" id="SSF82199">
    <property type="entry name" value="SET domain"/>
    <property type="match status" value="1"/>
</dbReference>
<sequence>MLFRIQPVEGRGNGVVATSKITKGTRIHAESPFITLLSLDDAPNPQALSELVLQQLRSATRDEQRAFFSLTNIHGNNMPIILGIVQTNALAFGPGGEGGVFLTGSQFNHKCLPSACSKWNSDLGMMTVHALRDIEEGEEITITYINFETHDVRQKTLYDGFQFICTCETCTLPQEMVNEMDADIQEIKNIDLHLKSSNLPLDESLGLAYRQRYLIESKSLDLAHAPDTYDLVAKLAAIRKDYTRAKIFSERHLAVVMTEGGPDHPDTKRQQEMDDYLASILEKHYGPRIPYHFPLFEVESWLWMQHQLPPEVYEGEGESEGDSQDTADESGYDGSSEEEQGVWSADEDDTFDVEALD</sequence>
<dbReference type="InterPro" id="IPR046341">
    <property type="entry name" value="SET_dom_sf"/>
</dbReference>
<comment type="caution">
    <text evidence="3">The sequence shown here is derived from an EMBL/GenBank/DDBJ whole genome shotgun (WGS) entry which is preliminary data.</text>
</comment>
<dbReference type="PROSITE" id="PS50280">
    <property type="entry name" value="SET"/>
    <property type="match status" value="1"/>
</dbReference>
<dbReference type="Gene3D" id="2.170.270.10">
    <property type="entry name" value="SET domain"/>
    <property type="match status" value="1"/>
</dbReference>